<evidence type="ECO:0000313" key="3">
    <source>
        <dbReference type="Proteomes" id="UP000443582"/>
    </source>
</evidence>
<name>A0ABY0IEF6_9BACT</name>
<dbReference type="RefSeq" id="WP_114706399.1">
    <property type="nucleotide sequence ID" value="NZ_QDKL01000002.1"/>
</dbReference>
<evidence type="ECO:0008006" key="4">
    <source>
        <dbReference type="Google" id="ProtNLM"/>
    </source>
</evidence>
<accession>A0ABY0IEF6</accession>
<dbReference type="SUPFAM" id="SSF55486">
    <property type="entry name" value="Metalloproteases ('zincins'), catalytic domain"/>
    <property type="match status" value="1"/>
</dbReference>
<dbReference type="EMBL" id="QDKL01000002">
    <property type="protein sequence ID" value="RZF21332.1"/>
    <property type="molecule type" value="Genomic_DNA"/>
</dbReference>
<reference evidence="3" key="1">
    <citation type="journal article" date="2019" name="Int. J. Syst. Evol. Microbiol.">
        <title>Halobacteriovorax valvorus sp. nov., a novel prokaryotic predator isolated from coastal seawater of China.</title>
        <authorList>
            <person name="Chen M.-X."/>
        </authorList>
    </citation>
    <scope>NUCLEOTIDE SEQUENCE [LARGE SCALE GENOMIC DNA]</scope>
    <source>
        <strain evidence="3">BL9</strain>
    </source>
</reference>
<feature type="chain" id="PRO_5045187957" description="Peptidase M48 domain-containing protein" evidence="1">
    <location>
        <begin position="22"/>
        <end position="289"/>
    </location>
</feature>
<keyword evidence="3" id="KW-1185">Reference proteome</keyword>
<evidence type="ECO:0000313" key="2">
    <source>
        <dbReference type="EMBL" id="RZF21332.1"/>
    </source>
</evidence>
<comment type="caution">
    <text evidence="2">The sequence shown here is derived from an EMBL/GenBank/DDBJ whole genome shotgun (WGS) entry which is preliminary data.</text>
</comment>
<gene>
    <name evidence="2" type="ORF">DAY19_06505</name>
</gene>
<feature type="signal peptide" evidence="1">
    <location>
        <begin position="1"/>
        <end position="21"/>
    </location>
</feature>
<organism evidence="2 3">
    <name type="scientific">Halobacteriovorax vibrionivorans</name>
    <dbReference type="NCBI Taxonomy" id="2152716"/>
    <lineage>
        <taxon>Bacteria</taxon>
        <taxon>Pseudomonadati</taxon>
        <taxon>Bdellovibrionota</taxon>
        <taxon>Bacteriovoracia</taxon>
        <taxon>Bacteriovoracales</taxon>
        <taxon>Halobacteriovoraceae</taxon>
        <taxon>Halobacteriovorax</taxon>
    </lineage>
</organism>
<sequence length="289" mass="32393">MRKSTLLIALITAIFSIQSYSCDIHGKTGFMPTNDMYRGVDALTGNGMTEELFNIIIDRANEVYAPVVETEGATLKFHRKWEDGTVNAYANQAGGVWNVHMFGGLARHELVSPDGFALVVCHELGHHLAGAPKIKRFWIPSWASNEGQSDYWASLKCFRRIFQDDNNARIVSKMEIDPEVEKKCDSVWSDENENALCKRMAQASKGLATLLNSGRPVSFTTPDSSVVRKTDDKHPAGQCRLDTYFQGALCDKDLNEDVSKRDATIGTCNRIDNYETGIRPLCWYKPKNM</sequence>
<evidence type="ECO:0000256" key="1">
    <source>
        <dbReference type="SAM" id="SignalP"/>
    </source>
</evidence>
<proteinExistence type="predicted"/>
<protein>
    <recommendedName>
        <fullName evidence="4">Peptidase M48 domain-containing protein</fullName>
    </recommendedName>
</protein>
<keyword evidence="1" id="KW-0732">Signal</keyword>
<dbReference type="Proteomes" id="UP000443582">
    <property type="component" value="Unassembled WGS sequence"/>
</dbReference>